<reference evidence="1 2" key="1">
    <citation type="submission" date="2021-05" db="EMBL/GenBank/DDBJ databases">
        <title>Genome Assembly of Synthetic Allotetraploid Brassica napus Reveals Homoeologous Exchanges between Subgenomes.</title>
        <authorList>
            <person name="Davis J.T."/>
        </authorList>
    </citation>
    <scope>NUCLEOTIDE SEQUENCE [LARGE SCALE GENOMIC DNA]</scope>
    <source>
        <strain evidence="2">cv. Da-Ae</strain>
        <tissue evidence="1">Seedling</tissue>
    </source>
</reference>
<feature type="non-terminal residue" evidence="1">
    <location>
        <position position="1"/>
    </location>
</feature>
<dbReference type="PANTHER" id="PTHR33739:SF7">
    <property type="entry name" value="MEDIATOR OF RNA POLYMERASE II TRANSCRIPTION SUBUNIT 33B"/>
    <property type="match status" value="1"/>
</dbReference>
<evidence type="ECO:0000313" key="1">
    <source>
        <dbReference type="EMBL" id="KAH0881780.1"/>
    </source>
</evidence>
<organism evidence="1 2">
    <name type="scientific">Brassica napus</name>
    <name type="common">Rape</name>
    <dbReference type="NCBI Taxonomy" id="3708"/>
    <lineage>
        <taxon>Eukaryota</taxon>
        <taxon>Viridiplantae</taxon>
        <taxon>Streptophyta</taxon>
        <taxon>Embryophyta</taxon>
        <taxon>Tracheophyta</taxon>
        <taxon>Spermatophyta</taxon>
        <taxon>Magnoliopsida</taxon>
        <taxon>eudicotyledons</taxon>
        <taxon>Gunneridae</taxon>
        <taxon>Pentapetalae</taxon>
        <taxon>rosids</taxon>
        <taxon>malvids</taxon>
        <taxon>Brassicales</taxon>
        <taxon>Brassicaceae</taxon>
        <taxon>Brassiceae</taxon>
        <taxon>Brassica</taxon>
    </lineage>
</organism>
<evidence type="ECO:0000313" key="2">
    <source>
        <dbReference type="Proteomes" id="UP000824890"/>
    </source>
</evidence>
<proteinExistence type="predicted"/>
<name>A0ABQ7ZNE1_BRANA</name>
<gene>
    <name evidence="1" type="ORF">HID58_057876</name>
</gene>
<keyword evidence="2" id="KW-1185">Reference proteome</keyword>
<dbReference type="PANTHER" id="PTHR33739">
    <property type="entry name" value="OS07G0681500 PROTEIN"/>
    <property type="match status" value="1"/>
</dbReference>
<dbReference type="Proteomes" id="UP000824890">
    <property type="component" value="Unassembled WGS sequence"/>
</dbReference>
<protein>
    <submittedName>
        <fullName evidence="1">Uncharacterized protein</fullName>
    </submittedName>
</protein>
<dbReference type="InterPro" id="IPR039638">
    <property type="entry name" value="MED33A/B"/>
</dbReference>
<comment type="caution">
    <text evidence="1">The sequence shown here is derived from an EMBL/GenBank/DDBJ whole genome shotgun (WGS) entry which is preliminary data.</text>
</comment>
<accession>A0ABQ7ZNE1</accession>
<sequence>LAHLLVSHIYWENHTPLSWKLLEKAITVSIVPPLLVLALLSHKVVPNRKHHPAAYRLYLELVKRHALSLLPQIRGSGYHRTMNSIDDILHLSEIFGLPNHEPGSILLAFVFSIVWQLVDASLDDEGLLELTSNKSSNWPHDMEIDGLLKRNDNHGLLEKANTEMAITLIQFLLQNEVTSRILHLAISLPSPELAHLLVSHIYWENHTPLSWKLLEKAITVSIVPPLLVLALLSHKVVPNRKHHPAAYRLYLELLKRHAFSLMPLIRGSGYHRTMNSIDDILHLSEIFGLPNHEPGSILLAFVFSIVWQLVDASLDDEGLLELTSNKSSNWPHDMEIEH</sequence>
<dbReference type="EMBL" id="JAGKQM010000014">
    <property type="protein sequence ID" value="KAH0881780.1"/>
    <property type="molecule type" value="Genomic_DNA"/>
</dbReference>